<evidence type="ECO:0000313" key="6">
    <source>
        <dbReference type="Proteomes" id="UP001374893"/>
    </source>
</evidence>
<dbReference type="RefSeq" id="WP_338684799.1">
    <property type="nucleotide sequence ID" value="NZ_AP024702.1"/>
</dbReference>
<dbReference type="Proteomes" id="UP001374893">
    <property type="component" value="Chromosome"/>
</dbReference>
<dbReference type="Pfam" id="PF07583">
    <property type="entry name" value="PSCyt2"/>
    <property type="match status" value="1"/>
</dbReference>
<dbReference type="PANTHER" id="PTHR35889:SF3">
    <property type="entry name" value="F-BOX DOMAIN-CONTAINING PROTEIN"/>
    <property type="match status" value="1"/>
</dbReference>
<gene>
    <name evidence="5" type="ORF">HAHE_24280</name>
</gene>
<dbReference type="EMBL" id="AP024702">
    <property type="protein sequence ID" value="BCX48520.1"/>
    <property type="molecule type" value="Genomic_DNA"/>
</dbReference>
<feature type="domain" description="DUF1549" evidence="2">
    <location>
        <begin position="142"/>
        <end position="350"/>
    </location>
</feature>
<dbReference type="Pfam" id="PF07587">
    <property type="entry name" value="PSD1"/>
    <property type="match status" value="1"/>
</dbReference>
<organism evidence="5 6">
    <name type="scientific">Haloferula helveola</name>
    <dbReference type="NCBI Taxonomy" id="490095"/>
    <lineage>
        <taxon>Bacteria</taxon>
        <taxon>Pseudomonadati</taxon>
        <taxon>Verrucomicrobiota</taxon>
        <taxon>Verrucomicrobiia</taxon>
        <taxon>Verrucomicrobiales</taxon>
        <taxon>Verrucomicrobiaceae</taxon>
        <taxon>Haloferula</taxon>
    </lineage>
</organism>
<feature type="domain" description="DUF1553" evidence="3">
    <location>
        <begin position="706"/>
        <end position="962"/>
    </location>
</feature>
<dbReference type="Pfam" id="PF07635">
    <property type="entry name" value="PSCyt1"/>
    <property type="match status" value="1"/>
</dbReference>
<evidence type="ECO:0000259" key="3">
    <source>
        <dbReference type="Pfam" id="PF07587"/>
    </source>
</evidence>
<evidence type="ECO:0000259" key="2">
    <source>
        <dbReference type="Pfam" id="PF07583"/>
    </source>
</evidence>
<accession>A0ABN6H4E0</accession>
<reference evidence="5 6" key="1">
    <citation type="submission" date="2021-06" db="EMBL/GenBank/DDBJ databases">
        <title>Complete genome of Haloferula helveola possessing various polysaccharide degrading enzymes.</title>
        <authorList>
            <person name="Takami H."/>
            <person name="Huang C."/>
            <person name="Hamasaki K."/>
        </authorList>
    </citation>
    <scope>NUCLEOTIDE SEQUENCE [LARGE SCALE GENOMIC DNA]</scope>
    <source>
        <strain evidence="5 6">CN-1</strain>
    </source>
</reference>
<sequence length="1018" mass="113554">MKRSLSALFLALPLLGQGEESAEISFNRDIRPILSENCFHCHGPDSAARESGLRLDTFEGAVEGGDTGPAIVPGRASESLLVEMIHSTDRTERMPPPKSNRVLTDAQKQLLERWIDSGAKYEKHWAYLPPERADADFGDSHPVDHFVREKLKGTSLEPSPEAPPEVLIRRVSLDLIGLPPTPEETAAFLTEFANGPDAAYTALVDRLLASPRFGERWARPWLDLARYADSNGFQADQLRDSWPYRDWVIDAINANLPYDRFTIEQIAGDLLPEPTLANRIATGFHRTVPCNVEAGVDPEENRVNQVVDRVNTTATVWLGLTLECAQCHDHKYDALSMEDYYSFFAFFNNTPLEVELPSGKTDVSHDFVGPFLDLPLAGGKKEEQQRLTKEIEELRKQLNSRDAGPSFEQWAKEARASLADPPRWAPLEVAGFESTGGEDHQVLEDHSVLISGNLPGTTVYTVKLESPSEPLWGFRLETLTHPELPGKGPGRGDEERPNFVLNEFEVQAAPTGSDKAAAVELFNAKADFSQDKWPVAHAIDGEPRTGWAIAPKFGKPHHATFLTRSPVSPGSVLSVELTQNYGRGRTLGRVRILGLVSPDGQEPLPEPVVRILTKEPGALTKAEKKQLRDHFNTSNPERLAMQSKLEELQKRLSKLKPDQALVMVEMNEPRETRIFDRGNYLSPGDEVGPNTPATLPGLKTTGATPDRLDLARWLVRRDNPLTARVAVNRWWSALFGRGLVATLEDFGTQCEPPTHPELLDWLAVELMDSGWNRKHVLRSMVTSDTYKQSSRISSVDREIDPDNRLYARAPRFRLNAERVRDNALAFSGLLSGKMHGPPVMPYQPPGVWRQVGRNEPKWIENRDEDRWRRGIYVVYRRAAPYPSMVNFDAPDRAACTVDRPRTNTPLQALTLMNDPAFVEMAVAFADRVLGEAGTDTERIASAFGFALARKPSQAESDRLLELLAGQRARLAADPKAAAALLDDKSIAYRPKHAHKTELAAWYYVTSTILNLDETMTRP</sequence>
<name>A0ABN6H4E0_9BACT</name>
<keyword evidence="6" id="KW-1185">Reference proteome</keyword>
<evidence type="ECO:0008006" key="7">
    <source>
        <dbReference type="Google" id="ProtNLM"/>
    </source>
</evidence>
<dbReference type="InterPro" id="IPR022655">
    <property type="entry name" value="DUF1553"/>
</dbReference>
<dbReference type="SUPFAM" id="SSF46626">
    <property type="entry name" value="Cytochrome c"/>
    <property type="match status" value="1"/>
</dbReference>
<evidence type="ECO:0000313" key="5">
    <source>
        <dbReference type="EMBL" id="BCX48520.1"/>
    </source>
</evidence>
<protein>
    <recommendedName>
        <fullName evidence="7">Planctomycete cytochrome C</fullName>
    </recommendedName>
</protein>
<proteinExistence type="predicted"/>
<feature type="region of interest" description="Disordered" evidence="1">
    <location>
        <begin position="679"/>
        <end position="701"/>
    </location>
</feature>
<evidence type="ECO:0000259" key="4">
    <source>
        <dbReference type="Pfam" id="PF07635"/>
    </source>
</evidence>
<evidence type="ECO:0000256" key="1">
    <source>
        <dbReference type="SAM" id="MobiDB-lite"/>
    </source>
</evidence>
<dbReference type="InterPro" id="IPR036909">
    <property type="entry name" value="Cyt_c-like_dom_sf"/>
</dbReference>
<dbReference type="InterPro" id="IPR011444">
    <property type="entry name" value="DUF1549"/>
</dbReference>
<dbReference type="PANTHER" id="PTHR35889">
    <property type="entry name" value="CYCLOINULO-OLIGOSACCHARIDE FRUCTANOTRANSFERASE-RELATED"/>
    <property type="match status" value="1"/>
</dbReference>
<dbReference type="InterPro" id="IPR011429">
    <property type="entry name" value="Cyt_c_Planctomycete-type"/>
</dbReference>
<feature type="domain" description="Cytochrome C Planctomycete-type" evidence="4">
    <location>
        <begin position="38"/>
        <end position="97"/>
    </location>
</feature>